<dbReference type="SUPFAM" id="SSF48498">
    <property type="entry name" value="Tetracyclin repressor-like, C-terminal domain"/>
    <property type="match status" value="1"/>
</dbReference>
<dbReference type="InterPro" id="IPR036271">
    <property type="entry name" value="Tet_transcr_reg_TetR-rel_C_sf"/>
</dbReference>
<dbReference type="Proteomes" id="UP001229651">
    <property type="component" value="Unassembled WGS sequence"/>
</dbReference>
<dbReference type="Gene3D" id="1.10.357.10">
    <property type="entry name" value="Tetracycline Repressor, domain 2"/>
    <property type="match status" value="1"/>
</dbReference>
<name>A0ABU0EWX8_9PSEU</name>
<evidence type="ECO:0000256" key="5">
    <source>
        <dbReference type="SAM" id="MobiDB-lite"/>
    </source>
</evidence>
<reference evidence="7 8" key="1">
    <citation type="submission" date="2023-07" db="EMBL/GenBank/DDBJ databases">
        <title>Sequencing the genomes of 1000 actinobacteria strains.</title>
        <authorList>
            <person name="Klenk H.-P."/>
        </authorList>
    </citation>
    <scope>NUCLEOTIDE SEQUENCE [LARGE SCALE GENOMIC DNA]</scope>
    <source>
        <strain evidence="7 8">DSM 45805</strain>
    </source>
</reference>
<evidence type="ECO:0000256" key="4">
    <source>
        <dbReference type="PROSITE-ProRule" id="PRU00335"/>
    </source>
</evidence>
<feature type="compositionally biased region" description="Low complexity" evidence="5">
    <location>
        <begin position="209"/>
        <end position="218"/>
    </location>
</feature>
<dbReference type="InterPro" id="IPR009057">
    <property type="entry name" value="Homeodomain-like_sf"/>
</dbReference>
<dbReference type="RefSeq" id="WP_306993041.1">
    <property type="nucleotide sequence ID" value="NZ_JAUSUT010000001.1"/>
</dbReference>
<evidence type="ECO:0000256" key="3">
    <source>
        <dbReference type="ARBA" id="ARBA00023163"/>
    </source>
</evidence>
<feature type="domain" description="HTH tetR-type" evidence="6">
    <location>
        <begin position="11"/>
        <end position="71"/>
    </location>
</feature>
<dbReference type="PRINTS" id="PR00455">
    <property type="entry name" value="HTHTETR"/>
</dbReference>
<comment type="caution">
    <text evidence="7">The sequence shown here is derived from an EMBL/GenBank/DDBJ whole genome shotgun (WGS) entry which is preliminary data.</text>
</comment>
<dbReference type="PROSITE" id="PS50977">
    <property type="entry name" value="HTH_TETR_2"/>
    <property type="match status" value="1"/>
</dbReference>
<proteinExistence type="predicted"/>
<evidence type="ECO:0000313" key="7">
    <source>
        <dbReference type="EMBL" id="MDQ0379614.1"/>
    </source>
</evidence>
<keyword evidence="1" id="KW-0805">Transcription regulation</keyword>
<dbReference type="EMBL" id="JAUSUT010000001">
    <property type="protein sequence ID" value="MDQ0379614.1"/>
    <property type="molecule type" value="Genomic_DNA"/>
</dbReference>
<evidence type="ECO:0000313" key="8">
    <source>
        <dbReference type="Proteomes" id="UP001229651"/>
    </source>
</evidence>
<organism evidence="7 8">
    <name type="scientific">Amycolatopsis thermophila</name>
    <dbReference type="NCBI Taxonomy" id="206084"/>
    <lineage>
        <taxon>Bacteria</taxon>
        <taxon>Bacillati</taxon>
        <taxon>Actinomycetota</taxon>
        <taxon>Actinomycetes</taxon>
        <taxon>Pseudonocardiales</taxon>
        <taxon>Pseudonocardiaceae</taxon>
        <taxon>Amycolatopsis</taxon>
    </lineage>
</organism>
<dbReference type="PANTHER" id="PTHR47506:SF6">
    <property type="entry name" value="HTH-TYPE TRANSCRIPTIONAL REPRESSOR NEMR"/>
    <property type="match status" value="1"/>
</dbReference>
<protein>
    <submittedName>
        <fullName evidence="7">AcrR family transcriptional regulator</fullName>
    </submittedName>
</protein>
<evidence type="ECO:0000256" key="1">
    <source>
        <dbReference type="ARBA" id="ARBA00023015"/>
    </source>
</evidence>
<feature type="region of interest" description="Disordered" evidence="5">
    <location>
        <begin position="199"/>
        <end position="225"/>
    </location>
</feature>
<dbReference type="SUPFAM" id="SSF46689">
    <property type="entry name" value="Homeodomain-like"/>
    <property type="match status" value="1"/>
</dbReference>
<dbReference type="PANTHER" id="PTHR47506">
    <property type="entry name" value="TRANSCRIPTIONAL REGULATORY PROTEIN"/>
    <property type="match status" value="1"/>
</dbReference>
<accession>A0ABU0EWX8</accession>
<dbReference type="Pfam" id="PF00440">
    <property type="entry name" value="TetR_N"/>
    <property type="match status" value="1"/>
</dbReference>
<sequence>MARLSRTESQAHTRRRLLATATELFLRDGYTATSLERVADAAGYSKGAVYSNFRNKDELCLAVLEGVRAEKTAAVGAAVSGSDGLEDLLRVFASWAEGSAGDPEWIRLETEYLLNCRRDPELLARLARSNAEIAEQITALLDAQSRRLGVRLPMEPRHAAYALFSLTVGLGLLRSADPGIGVEPFTAVVRMLAQPAEVSVPEARGHGTPGPYAPAAGADRSPNRD</sequence>
<evidence type="ECO:0000259" key="6">
    <source>
        <dbReference type="PROSITE" id="PS50977"/>
    </source>
</evidence>
<gene>
    <name evidence="7" type="ORF">FB470_003608</name>
</gene>
<feature type="DNA-binding region" description="H-T-H motif" evidence="4">
    <location>
        <begin position="34"/>
        <end position="53"/>
    </location>
</feature>
<keyword evidence="2 4" id="KW-0238">DNA-binding</keyword>
<keyword evidence="8" id="KW-1185">Reference proteome</keyword>
<keyword evidence="3" id="KW-0804">Transcription</keyword>
<evidence type="ECO:0000256" key="2">
    <source>
        <dbReference type="ARBA" id="ARBA00023125"/>
    </source>
</evidence>
<dbReference type="InterPro" id="IPR001647">
    <property type="entry name" value="HTH_TetR"/>
</dbReference>